<evidence type="ECO:0000259" key="2">
    <source>
        <dbReference type="PROSITE" id="PS50041"/>
    </source>
</evidence>
<dbReference type="SMART" id="SM00034">
    <property type="entry name" value="CLECT"/>
    <property type="match status" value="1"/>
</dbReference>
<dbReference type="CDD" id="cd00037">
    <property type="entry name" value="CLECT"/>
    <property type="match status" value="1"/>
</dbReference>
<dbReference type="EMBL" id="BTRK01000001">
    <property type="protein sequence ID" value="GMR30009.1"/>
    <property type="molecule type" value="Genomic_DNA"/>
</dbReference>
<protein>
    <recommendedName>
        <fullName evidence="2">C-type lectin domain-containing protein</fullName>
    </recommendedName>
</protein>
<organism evidence="3 4">
    <name type="scientific">Pristionchus mayeri</name>
    <dbReference type="NCBI Taxonomy" id="1317129"/>
    <lineage>
        <taxon>Eukaryota</taxon>
        <taxon>Metazoa</taxon>
        <taxon>Ecdysozoa</taxon>
        <taxon>Nematoda</taxon>
        <taxon>Chromadorea</taxon>
        <taxon>Rhabditida</taxon>
        <taxon>Rhabditina</taxon>
        <taxon>Diplogasteromorpha</taxon>
        <taxon>Diplogasteroidea</taxon>
        <taxon>Neodiplogasteridae</taxon>
        <taxon>Pristionchus</taxon>
    </lineage>
</organism>
<keyword evidence="4" id="KW-1185">Reference proteome</keyword>
<dbReference type="InterPro" id="IPR016186">
    <property type="entry name" value="C-type_lectin-like/link_sf"/>
</dbReference>
<evidence type="ECO:0000313" key="4">
    <source>
        <dbReference type="Proteomes" id="UP001328107"/>
    </source>
</evidence>
<dbReference type="Proteomes" id="UP001328107">
    <property type="component" value="Unassembled WGS sequence"/>
</dbReference>
<comment type="caution">
    <text evidence="3">The sequence shown here is derived from an EMBL/GenBank/DDBJ whole genome shotgun (WGS) entry which is preliminary data.</text>
</comment>
<dbReference type="PANTHER" id="PTHR22991">
    <property type="entry name" value="PROTEIN CBG13490"/>
    <property type="match status" value="1"/>
</dbReference>
<dbReference type="InterPro" id="IPR001304">
    <property type="entry name" value="C-type_lectin-like"/>
</dbReference>
<dbReference type="InterPro" id="IPR050976">
    <property type="entry name" value="Snaclec"/>
</dbReference>
<feature type="non-terminal residue" evidence="3">
    <location>
        <position position="1"/>
    </location>
</feature>
<dbReference type="Gene3D" id="3.10.100.10">
    <property type="entry name" value="Mannose-Binding Protein A, subunit A"/>
    <property type="match status" value="1"/>
</dbReference>
<dbReference type="PANTHER" id="PTHR22991:SF40">
    <property type="entry name" value="PROTEIN CBG13490"/>
    <property type="match status" value="1"/>
</dbReference>
<keyword evidence="1" id="KW-1015">Disulfide bond</keyword>
<evidence type="ECO:0000313" key="3">
    <source>
        <dbReference type="EMBL" id="GMR30009.1"/>
    </source>
</evidence>
<reference evidence="4" key="1">
    <citation type="submission" date="2022-10" db="EMBL/GenBank/DDBJ databases">
        <title>Genome assembly of Pristionchus species.</title>
        <authorList>
            <person name="Yoshida K."/>
            <person name="Sommer R.J."/>
        </authorList>
    </citation>
    <scope>NUCLEOTIDE SEQUENCE [LARGE SCALE GENOMIC DNA]</scope>
    <source>
        <strain evidence="4">RS5460</strain>
    </source>
</reference>
<dbReference type="PROSITE" id="PS50041">
    <property type="entry name" value="C_TYPE_LECTIN_2"/>
    <property type="match status" value="1"/>
</dbReference>
<dbReference type="InterPro" id="IPR016187">
    <property type="entry name" value="CTDL_fold"/>
</dbReference>
<dbReference type="Pfam" id="PF00059">
    <property type="entry name" value="Lectin_C"/>
    <property type="match status" value="1"/>
</dbReference>
<gene>
    <name evidence="3" type="ORF">PMAYCL1PPCAC_00204</name>
</gene>
<feature type="non-terminal residue" evidence="3">
    <location>
        <position position="115"/>
    </location>
</feature>
<dbReference type="InterPro" id="IPR018378">
    <property type="entry name" value="C-type_lectin_CS"/>
</dbReference>
<evidence type="ECO:0000256" key="1">
    <source>
        <dbReference type="ARBA" id="ARBA00023157"/>
    </source>
</evidence>
<dbReference type="SUPFAM" id="SSF56436">
    <property type="entry name" value="C-type lectin-like"/>
    <property type="match status" value="1"/>
</dbReference>
<dbReference type="AlphaFoldDB" id="A0AAN4YYE2"/>
<proteinExistence type="predicted"/>
<feature type="domain" description="C-type lectin" evidence="2">
    <location>
        <begin position="1"/>
        <end position="95"/>
    </location>
</feature>
<sequence>NLGGNLASIHNEQENSFIRGLAAANGDTNGLFIGGSRDGQGKLFGWIDGSDWDYANFYPGFPKNGFGDCLAMDTTSPSGLWMNMDCSAALPVACVRGKKEDQSPTCNTEAWEEGQ</sequence>
<accession>A0AAN4YYE2</accession>
<dbReference type="PROSITE" id="PS00615">
    <property type="entry name" value="C_TYPE_LECTIN_1"/>
    <property type="match status" value="1"/>
</dbReference>
<name>A0AAN4YYE2_9BILA</name>